<evidence type="ECO:0000313" key="6">
    <source>
        <dbReference type="EMBL" id="MEX1670971.1"/>
    </source>
</evidence>
<evidence type="ECO:0000256" key="4">
    <source>
        <dbReference type="ARBA" id="ARBA00023163"/>
    </source>
</evidence>
<feature type="domain" description="HTH lysR-type" evidence="5">
    <location>
        <begin position="6"/>
        <end position="63"/>
    </location>
</feature>
<dbReference type="PRINTS" id="PR00039">
    <property type="entry name" value="HTHLYSR"/>
</dbReference>
<proteinExistence type="inferred from homology"/>
<accession>A0ABV3UAP8</accession>
<reference evidence="6 7" key="1">
    <citation type="journal article" date="2011" name="Int. J. Syst. Evol. Microbiol.">
        <title>Zhongshania antarctica gen. nov., sp. nov. and Zhongshania guokunii sp. nov., gammaproteobacteria respectively isolated from coastal attached (fast) ice and surface seawater of the Antarctic.</title>
        <authorList>
            <person name="Li H.J."/>
            <person name="Zhang X.Y."/>
            <person name="Chen C.X."/>
            <person name="Zhang Y.J."/>
            <person name="Gao Z.M."/>
            <person name="Yu Y."/>
            <person name="Chen X.L."/>
            <person name="Chen B."/>
            <person name="Zhang Y.Z."/>
        </authorList>
    </citation>
    <scope>NUCLEOTIDE SEQUENCE [LARGE SCALE GENOMIC DNA]</scope>
    <source>
        <strain evidence="6 7">ZS6-22T</strain>
    </source>
</reference>
<dbReference type="EMBL" id="JBFRYA010000029">
    <property type="protein sequence ID" value="MEX1670971.1"/>
    <property type="molecule type" value="Genomic_DNA"/>
</dbReference>
<dbReference type="PROSITE" id="PS50931">
    <property type="entry name" value="HTH_LYSR"/>
    <property type="match status" value="1"/>
</dbReference>
<dbReference type="InterPro" id="IPR036388">
    <property type="entry name" value="WH-like_DNA-bd_sf"/>
</dbReference>
<gene>
    <name evidence="6" type="ORF">AB4876_18865</name>
</gene>
<comment type="similarity">
    <text evidence="1">Belongs to the LysR transcriptional regulatory family.</text>
</comment>
<dbReference type="Pfam" id="PF00126">
    <property type="entry name" value="HTH_1"/>
    <property type="match status" value="1"/>
</dbReference>
<keyword evidence="2" id="KW-0805">Transcription regulation</keyword>
<dbReference type="SUPFAM" id="SSF46785">
    <property type="entry name" value="Winged helix' DNA-binding domain"/>
    <property type="match status" value="1"/>
</dbReference>
<dbReference type="InterPro" id="IPR050389">
    <property type="entry name" value="LysR-type_TF"/>
</dbReference>
<dbReference type="InterPro" id="IPR005119">
    <property type="entry name" value="LysR_subst-bd"/>
</dbReference>
<protein>
    <submittedName>
        <fullName evidence="6">LysR family transcriptional regulator</fullName>
    </submittedName>
</protein>
<dbReference type="RefSeq" id="WP_368383239.1">
    <property type="nucleotide sequence ID" value="NZ_JBFRYA010000029.1"/>
</dbReference>
<dbReference type="Gene3D" id="1.10.10.10">
    <property type="entry name" value="Winged helix-like DNA-binding domain superfamily/Winged helix DNA-binding domain"/>
    <property type="match status" value="1"/>
</dbReference>
<comment type="caution">
    <text evidence="6">The sequence shown here is derived from an EMBL/GenBank/DDBJ whole genome shotgun (WGS) entry which is preliminary data.</text>
</comment>
<dbReference type="Pfam" id="PF03466">
    <property type="entry name" value="LysR_substrate"/>
    <property type="match status" value="1"/>
</dbReference>
<name>A0ABV3UAP8_9GAMM</name>
<keyword evidence="4" id="KW-0804">Transcription</keyword>
<evidence type="ECO:0000259" key="5">
    <source>
        <dbReference type="PROSITE" id="PS50931"/>
    </source>
</evidence>
<keyword evidence="7" id="KW-1185">Reference proteome</keyword>
<dbReference type="Gene3D" id="3.40.190.10">
    <property type="entry name" value="Periplasmic binding protein-like II"/>
    <property type="match status" value="2"/>
</dbReference>
<dbReference type="PANTHER" id="PTHR30118">
    <property type="entry name" value="HTH-TYPE TRANSCRIPTIONAL REGULATOR LEUO-RELATED"/>
    <property type="match status" value="1"/>
</dbReference>
<evidence type="ECO:0000256" key="2">
    <source>
        <dbReference type="ARBA" id="ARBA00023015"/>
    </source>
</evidence>
<dbReference type="PANTHER" id="PTHR30118:SF15">
    <property type="entry name" value="TRANSCRIPTIONAL REGULATORY PROTEIN"/>
    <property type="match status" value="1"/>
</dbReference>
<dbReference type="InterPro" id="IPR000847">
    <property type="entry name" value="LysR_HTH_N"/>
</dbReference>
<organism evidence="6 7">
    <name type="scientific">Zhongshania guokunii</name>
    <dbReference type="NCBI Taxonomy" id="641783"/>
    <lineage>
        <taxon>Bacteria</taxon>
        <taxon>Pseudomonadati</taxon>
        <taxon>Pseudomonadota</taxon>
        <taxon>Gammaproteobacteria</taxon>
        <taxon>Cellvibrionales</taxon>
        <taxon>Spongiibacteraceae</taxon>
        <taxon>Zhongshania</taxon>
    </lineage>
</organism>
<evidence type="ECO:0000256" key="3">
    <source>
        <dbReference type="ARBA" id="ARBA00023125"/>
    </source>
</evidence>
<evidence type="ECO:0000313" key="7">
    <source>
        <dbReference type="Proteomes" id="UP001557485"/>
    </source>
</evidence>
<sequence length="308" mass="35787">MGIKKTNLNQLRVLSVLLREPNLSRASEVLGLSQPTLSSALKQMRDEFNDPLLVRVGNKMELTNRARSLLEPLDIIFNAVDLLWENEESRPDEMSRRIIIGTTDYGTAIASSALQNILSAEAPGITLQFVDVAETRRLINRENEMDFYLVPDAICHSPAFLEFKYLPLYTEEMVYMVNRDHRLVGLESITEEDYRREKFTLYHLGEERTSLLTRKVLAEMESEHDIVMRIQQFSLLPMIAEETDTVVIVPRRLAEKLVDRFNCKILGPSAPAVPFTFNLMWESVHQSDRVHEYMRSVFRRLFDRREEH</sequence>
<dbReference type="SUPFAM" id="SSF53850">
    <property type="entry name" value="Periplasmic binding protein-like II"/>
    <property type="match status" value="1"/>
</dbReference>
<dbReference type="Proteomes" id="UP001557485">
    <property type="component" value="Unassembled WGS sequence"/>
</dbReference>
<evidence type="ECO:0000256" key="1">
    <source>
        <dbReference type="ARBA" id="ARBA00009437"/>
    </source>
</evidence>
<keyword evidence="3" id="KW-0238">DNA-binding</keyword>
<dbReference type="InterPro" id="IPR036390">
    <property type="entry name" value="WH_DNA-bd_sf"/>
</dbReference>